<keyword evidence="5 6" id="KW-0413">Isomerase</keyword>
<feature type="signal peptide" evidence="7">
    <location>
        <begin position="1"/>
        <end position="23"/>
    </location>
</feature>
<evidence type="ECO:0000259" key="8">
    <source>
        <dbReference type="PROSITE" id="PS50059"/>
    </source>
</evidence>
<evidence type="ECO:0000256" key="4">
    <source>
        <dbReference type="ARBA" id="ARBA00023110"/>
    </source>
</evidence>
<keyword evidence="7" id="KW-0732">Signal</keyword>
<dbReference type="RefSeq" id="WP_166325159.1">
    <property type="nucleotide sequence ID" value="NZ_CP049934.1"/>
</dbReference>
<feature type="domain" description="PPIase FKBP-type" evidence="8">
    <location>
        <begin position="247"/>
        <end position="342"/>
    </location>
</feature>
<organism evidence="9 10">
    <name type="scientific">Leucobacter insecticola</name>
    <dbReference type="NCBI Taxonomy" id="2714934"/>
    <lineage>
        <taxon>Bacteria</taxon>
        <taxon>Bacillati</taxon>
        <taxon>Actinomycetota</taxon>
        <taxon>Actinomycetes</taxon>
        <taxon>Micrococcales</taxon>
        <taxon>Microbacteriaceae</taxon>
        <taxon>Leucobacter</taxon>
    </lineage>
</organism>
<dbReference type="EMBL" id="CP049934">
    <property type="protein sequence ID" value="QIM17112.1"/>
    <property type="molecule type" value="Genomic_DNA"/>
</dbReference>
<dbReference type="Gene3D" id="3.10.50.40">
    <property type="match status" value="1"/>
</dbReference>
<dbReference type="PANTHER" id="PTHR43811">
    <property type="entry name" value="FKBP-TYPE PEPTIDYL-PROLYL CIS-TRANS ISOMERASE FKPA"/>
    <property type="match status" value="1"/>
</dbReference>
<dbReference type="KEGG" id="lins:G7067_12965"/>
<evidence type="ECO:0000256" key="1">
    <source>
        <dbReference type="ARBA" id="ARBA00000971"/>
    </source>
</evidence>
<comment type="catalytic activity">
    <reaction evidence="1 6">
        <text>[protein]-peptidylproline (omega=180) = [protein]-peptidylproline (omega=0)</text>
        <dbReference type="Rhea" id="RHEA:16237"/>
        <dbReference type="Rhea" id="RHEA-COMP:10747"/>
        <dbReference type="Rhea" id="RHEA-COMP:10748"/>
        <dbReference type="ChEBI" id="CHEBI:83833"/>
        <dbReference type="ChEBI" id="CHEBI:83834"/>
        <dbReference type="EC" id="5.2.1.8"/>
    </reaction>
</comment>
<evidence type="ECO:0000256" key="2">
    <source>
        <dbReference type="ARBA" id="ARBA00006577"/>
    </source>
</evidence>
<dbReference type="SUPFAM" id="SSF54534">
    <property type="entry name" value="FKBP-like"/>
    <property type="match status" value="1"/>
</dbReference>
<dbReference type="PANTHER" id="PTHR43811:SF19">
    <property type="entry name" value="39 KDA FK506-BINDING NUCLEAR PROTEIN"/>
    <property type="match status" value="1"/>
</dbReference>
<name>A0A6G8FLZ8_9MICO</name>
<dbReference type="GO" id="GO:0003755">
    <property type="term" value="F:peptidyl-prolyl cis-trans isomerase activity"/>
    <property type="evidence" value="ECO:0007669"/>
    <property type="project" value="UniProtKB-KW"/>
</dbReference>
<dbReference type="InterPro" id="IPR001179">
    <property type="entry name" value="PPIase_FKBP_dom"/>
</dbReference>
<evidence type="ECO:0000313" key="10">
    <source>
        <dbReference type="Proteomes" id="UP000501387"/>
    </source>
</evidence>
<keyword evidence="4 6" id="KW-0697">Rotamase</keyword>
<keyword evidence="10" id="KW-1185">Reference proteome</keyword>
<feature type="chain" id="PRO_5038969889" description="peptidylprolyl isomerase" evidence="7">
    <location>
        <begin position="24"/>
        <end position="346"/>
    </location>
</feature>
<dbReference type="Proteomes" id="UP000501387">
    <property type="component" value="Chromosome"/>
</dbReference>
<dbReference type="InterPro" id="IPR046357">
    <property type="entry name" value="PPIase_dom_sf"/>
</dbReference>
<dbReference type="PROSITE" id="PS51257">
    <property type="entry name" value="PROKAR_LIPOPROTEIN"/>
    <property type="match status" value="1"/>
</dbReference>
<evidence type="ECO:0000313" key="9">
    <source>
        <dbReference type="EMBL" id="QIM17112.1"/>
    </source>
</evidence>
<evidence type="ECO:0000256" key="6">
    <source>
        <dbReference type="PROSITE-ProRule" id="PRU00277"/>
    </source>
</evidence>
<evidence type="ECO:0000256" key="7">
    <source>
        <dbReference type="SAM" id="SignalP"/>
    </source>
</evidence>
<dbReference type="Pfam" id="PF00254">
    <property type="entry name" value="FKBP_C"/>
    <property type="match status" value="1"/>
</dbReference>
<dbReference type="PROSITE" id="PS50059">
    <property type="entry name" value="FKBP_PPIASE"/>
    <property type="match status" value="1"/>
</dbReference>
<dbReference type="EC" id="5.2.1.8" evidence="3 6"/>
<proteinExistence type="inferred from homology"/>
<comment type="similarity">
    <text evidence="2">Belongs to the FKBP-type PPIase family.</text>
</comment>
<protein>
    <recommendedName>
        <fullName evidence="3 6">peptidylprolyl isomerase</fullName>
        <ecNumber evidence="3 6">5.2.1.8</ecNumber>
    </recommendedName>
</protein>
<evidence type="ECO:0000256" key="5">
    <source>
        <dbReference type="ARBA" id="ARBA00023235"/>
    </source>
</evidence>
<gene>
    <name evidence="9" type="ORF">G7067_12965</name>
</gene>
<accession>A0A6G8FLZ8</accession>
<dbReference type="AlphaFoldDB" id="A0A6G8FLZ8"/>
<sequence>MKRSHALVPIALTATLLMTACSAGGNSDASGEACLASGSVSNSIKVEGKVGEEMELTTKTPISTDKAQRTVLTEGKGDMPKEGESIETSFAIFSGVDGTLMQQSPATPVDLVKDQMPSWAYDAVRCAIPDQRVALVAPLKDVTQGQEPSALGLSDITNDDSVVIVMDFGKVGKGTNPAASEAPGTLEPGDLLAKAEGKAKDAPKGFPTVKLAENGEPTITMPKDTDAPKDLEIATLIEGKGETVEPGDRVYVNYRGVIWRTGEEFDSSWSRGAPVPFLTNEVIEGFTKAIEGQKVGSQVISIVPPAAGYGDQTEAKLKASNPDFDVTNDDTLVFVLDIVGVVHANK</sequence>
<evidence type="ECO:0000256" key="3">
    <source>
        <dbReference type="ARBA" id="ARBA00013194"/>
    </source>
</evidence>
<reference evidence="9 10" key="1">
    <citation type="submission" date="2020-03" db="EMBL/GenBank/DDBJ databases">
        <title>Leucobacter sp. nov., isolated from beetles.</title>
        <authorList>
            <person name="Hyun D.-W."/>
            <person name="Bae J.-W."/>
        </authorList>
    </citation>
    <scope>NUCLEOTIDE SEQUENCE [LARGE SCALE GENOMIC DNA]</scope>
    <source>
        <strain evidence="9 10">HDW9B</strain>
    </source>
</reference>